<feature type="transmembrane region" description="Helical" evidence="7">
    <location>
        <begin position="218"/>
        <end position="243"/>
    </location>
</feature>
<keyword evidence="2" id="KW-0813">Transport</keyword>
<keyword evidence="6 7" id="KW-0472">Membrane</keyword>
<evidence type="ECO:0000256" key="4">
    <source>
        <dbReference type="ARBA" id="ARBA00022847"/>
    </source>
</evidence>
<evidence type="ECO:0000256" key="1">
    <source>
        <dbReference type="ARBA" id="ARBA00004141"/>
    </source>
</evidence>
<evidence type="ECO:0000256" key="5">
    <source>
        <dbReference type="ARBA" id="ARBA00022989"/>
    </source>
</evidence>
<gene>
    <name evidence="8" type="ordered locus">Rmar_1064</name>
</gene>
<dbReference type="PRINTS" id="PR00447">
    <property type="entry name" value="NATRESASSCMP"/>
</dbReference>
<reference evidence="8 9" key="1">
    <citation type="journal article" date="2009" name="Stand. Genomic Sci.">
        <title>Complete genome sequence of Rhodothermus marinus type strain (R-10).</title>
        <authorList>
            <person name="Nolan M."/>
            <person name="Tindall B.J."/>
            <person name="Pomrenke H."/>
            <person name="Lapidus A."/>
            <person name="Copeland A."/>
            <person name="Glavina Del Rio T."/>
            <person name="Lucas S."/>
            <person name="Chen F."/>
            <person name="Tice H."/>
            <person name="Cheng J.F."/>
            <person name="Saunders E."/>
            <person name="Han C."/>
            <person name="Bruce D."/>
            <person name="Goodwin L."/>
            <person name="Chain P."/>
            <person name="Pitluck S."/>
            <person name="Ovchinikova G."/>
            <person name="Pati A."/>
            <person name="Ivanova N."/>
            <person name="Mavromatis K."/>
            <person name="Chen A."/>
            <person name="Palaniappan K."/>
            <person name="Land M."/>
            <person name="Hauser L."/>
            <person name="Chang Y.J."/>
            <person name="Jeffries C.D."/>
            <person name="Brettin T."/>
            <person name="Goker M."/>
            <person name="Bristow J."/>
            <person name="Eisen J.A."/>
            <person name="Markowitz V."/>
            <person name="Hugenholtz P."/>
            <person name="Kyrpides N.C."/>
            <person name="Klenk H.P."/>
            <person name="Detter J.C."/>
        </authorList>
    </citation>
    <scope>NUCLEOTIDE SEQUENCE [LARGE SCALE GENOMIC DNA]</scope>
    <source>
        <strain evidence="9">ATCC 43812 / DSM 4252 / R-10</strain>
    </source>
</reference>
<dbReference type="AlphaFoldDB" id="D0MHJ8"/>
<dbReference type="PANTHER" id="PTHR11706">
    <property type="entry name" value="SOLUTE CARRIER PROTEIN FAMILY 11 MEMBER"/>
    <property type="match status" value="1"/>
</dbReference>
<dbReference type="GO" id="GO:0015293">
    <property type="term" value="F:symporter activity"/>
    <property type="evidence" value="ECO:0007669"/>
    <property type="project" value="UniProtKB-KW"/>
</dbReference>
<keyword evidence="9" id="KW-1185">Reference proteome</keyword>
<feature type="transmembrane region" description="Helical" evidence="7">
    <location>
        <begin position="326"/>
        <end position="349"/>
    </location>
</feature>
<feature type="transmembrane region" description="Helical" evidence="7">
    <location>
        <begin position="36"/>
        <end position="60"/>
    </location>
</feature>
<evidence type="ECO:0000256" key="2">
    <source>
        <dbReference type="ARBA" id="ARBA00022448"/>
    </source>
</evidence>
<feature type="transmembrane region" description="Helical" evidence="7">
    <location>
        <begin position="143"/>
        <end position="163"/>
    </location>
</feature>
<dbReference type="KEGG" id="rmr:Rmar_1064"/>
<evidence type="ECO:0000256" key="7">
    <source>
        <dbReference type="SAM" id="Phobius"/>
    </source>
</evidence>
<keyword evidence="4" id="KW-0769">Symport</keyword>
<feature type="transmembrane region" description="Helical" evidence="7">
    <location>
        <begin position="117"/>
        <end position="136"/>
    </location>
</feature>
<sequence>MQRWTSILLGAVLTAAFIGPGTVTTAAAAGAGYGLALLWALTFSTLACWTLQEAAARLAICSGRPLAEALRDQFDGWKGVAVRLLALGAIVLGNAAFEVGNVLGAMAGLELVFDAPRRLLVLGVGVASGALLWFGTLRMLPRVLGAFVAFMGLAFLITALQVHPPDAALLRHLVWPVMPEGTGLLVVGLIGTTVVPYNLFLGSGLARGEPLDATRFGLAVAIVGGGLISMAVLVVGTAVHGAFTYAALADTLGRVLGTWARALFALGLFAAGFTSALTAPIAAAITARGLLSAPNASEHDRTYRLTWLVVWGSGVLLSLLDLRPIPAIITAQALNGVLLPIVAVFLWIATNDPRLMGRDGLTSPGLNVLAGLSVGIAVLLGLRNLLAALQAAGVGPVLSESLLLKLAGGITFFLLLLLGRYLYRLRRLAP</sequence>
<dbReference type="eggNOG" id="COG1914">
    <property type="taxonomic scope" value="Bacteria"/>
</dbReference>
<feature type="transmembrane region" description="Helical" evidence="7">
    <location>
        <begin position="303"/>
        <end position="320"/>
    </location>
</feature>
<dbReference type="GO" id="GO:0015086">
    <property type="term" value="F:cadmium ion transmembrane transporter activity"/>
    <property type="evidence" value="ECO:0007669"/>
    <property type="project" value="TreeGrafter"/>
</dbReference>
<evidence type="ECO:0000256" key="6">
    <source>
        <dbReference type="ARBA" id="ARBA00023136"/>
    </source>
</evidence>
<dbReference type="InterPro" id="IPR001046">
    <property type="entry name" value="NRAMP_fam"/>
</dbReference>
<name>D0MHJ8_RHOM4</name>
<comment type="subcellular location">
    <subcellularLocation>
        <location evidence="1">Membrane</location>
        <topology evidence="1">Multi-pass membrane protein</topology>
    </subcellularLocation>
</comment>
<dbReference type="GO" id="GO:0034755">
    <property type="term" value="P:iron ion transmembrane transport"/>
    <property type="evidence" value="ECO:0007669"/>
    <property type="project" value="TreeGrafter"/>
</dbReference>
<dbReference type="GO" id="GO:0005886">
    <property type="term" value="C:plasma membrane"/>
    <property type="evidence" value="ECO:0007669"/>
    <property type="project" value="TreeGrafter"/>
</dbReference>
<dbReference type="GO" id="GO:0005384">
    <property type="term" value="F:manganese ion transmembrane transporter activity"/>
    <property type="evidence" value="ECO:0007669"/>
    <property type="project" value="TreeGrafter"/>
</dbReference>
<dbReference type="EMBL" id="CP001807">
    <property type="protein sequence ID" value="ACY47956.1"/>
    <property type="molecule type" value="Genomic_DNA"/>
</dbReference>
<dbReference type="RefSeq" id="WP_012843568.1">
    <property type="nucleotide sequence ID" value="NC_013501.1"/>
</dbReference>
<keyword evidence="5 7" id="KW-1133">Transmembrane helix</keyword>
<feature type="transmembrane region" description="Helical" evidence="7">
    <location>
        <begin position="183"/>
        <end position="206"/>
    </location>
</feature>
<dbReference type="PANTHER" id="PTHR11706:SF33">
    <property type="entry name" value="NATURAL RESISTANCE-ASSOCIATED MACROPHAGE PROTEIN 2"/>
    <property type="match status" value="1"/>
</dbReference>
<feature type="transmembrane region" description="Helical" evidence="7">
    <location>
        <begin position="263"/>
        <end position="291"/>
    </location>
</feature>
<dbReference type="OrthoDB" id="9787548at2"/>
<keyword evidence="3 7" id="KW-0812">Transmembrane</keyword>
<feature type="transmembrane region" description="Helical" evidence="7">
    <location>
        <begin position="361"/>
        <end position="382"/>
    </location>
</feature>
<evidence type="ECO:0000256" key="3">
    <source>
        <dbReference type="ARBA" id="ARBA00022692"/>
    </source>
</evidence>
<dbReference type="Pfam" id="PF01566">
    <property type="entry name" value="Nramp"/>
    <property type="match status" value="1"/>
</dbReference>
<accession>D0MHJ8</accession>
<dbReference type="Proteomes" id="UP000002221">
    <property type="component" value="Chromosome"/>
</dbReference>
<feature type="transmembrane region" description="Helical" evidence="7">
    <location>
        <begin position="80"/>
        <end position="97"/>
    </location>
</feature>
<feature type="transmembrane region" description="Helical" evidence="7">
    <location>
        <begin position="402"/>
        <end position="423"/>
    </location>
</feature>
<protein>
    <submittedName>
        <fullName evidence="8">Natural resistance-associated macrophage protein</fullName>
    </submittedName>
</protein>
<proteinExistence type="predicted"/>
<organism evidence="8 9">
    <name type="scientific">Rhodothermus marinus (strain ATCC 43812 / DSM 4252 / R-10)</name>
    <name type="common">Rhodothermus obamensis</name>
    <dbReference type="NCBI Taxonomy" id="518766"/>
    <lineage>
        <taxon>Bacteria</taxon>
        <taxon>Pseudomonadati</taxon>
        <taxon>Rhodothermota</taxon>
        <taxon>Rhodothermia</taxon>
        <taxon>Rhodothermales</taxon>
        <taxon>Rhodothermaceae</taxon>
        <taxon>Rhodothermus</taxon>
    </lineage>
</organism>
<evidence type="ECO:0000313" key="8">
    <source>
        <dbReference type="EMBL" id="ACY47956.1"/>
    </source>
</evidence>
<dbReference type="HOGENOM" id="CLU_020088_6_3_10"/>
<dbReference type="STRING" id="518766.Rmar_1064"/>
<evidence type="ECO:0000313" key="9">
    <source>
        <dbReference type="Proteomes" id="UP000002221"/>
    </source>
</evidence>